<dbReference type="SUPFAM" id="SSF51905">
    <property type="entry name" value="FAD/NAD(P)-binding domain"/>
    <property type="match status" value="1"/>
</dbReference>
<feature type="domain" description="FAD-binding" evidence="4">
    <location>
        <begin position="6"/>
        <end position="330"/>
    </location>
</feature>
<dbReference type="EMBL" id="JAKOGI010000868">
    <property type="protein sequence ID" value="KAJ8429699.1"/>
    <property type="molecule type" value="Genomic_DNA"/>
</dbReference>
<evidence type="ECO:0000256" key="2">
    <source>
        <dbReference type="ARBA" id="ARBA00023033"/>
    </source>
</evidence>
<evidence type="ECO:0000313" key="6">
    <source>
        <dbReference type="Proteomes" id="UP001153076"/>
    </source>
</evidence>
<organism evidence="5 6">
    <name type="scientific">Carnegiea gigantea</name>
    <dbReference type="NCBI Taxonomy" id="171969"/>
    <lineage>
        <taxon>Eukaryota</taxon>
        <taxon>Viridiplantae</taxon>
        <taxon>Streptophyta</taxon>
        <taxon>Embryophyta</taxon>
        <taxon>Tracheophyta</taxon>
        <taxon>Spermatophyta</taxon>
        <taxon>Magnoliopsida</taxon>
        <taxon>eudicotyledons</taxon>
        <taxon>Gunneridae</taxon>
        <taxon>Pentapetalae</taxon>
        <taxon>Caryophyllales</taxon>
        <taxon>Cactineae</taxon>
        <taxon>Cactaceae</taxon>
        <taxon>Cactoideae</taxon>
        <taxon>Echinocereeae</taxon>
        <taxon>Carnegiea</taxon>
    </lineage>
</organism>
<dbReference type="AlphaFoldDB" id="A0A9Q1JRJ3"/>
<name>A0A9Q1JRJ3_9CARY</name>
<comment type="similarity">
    <text evidence="3">Belongs to the 3-hydroxybenzoate 6-hydroxylase family.</text>
</comment>
<keyword evidence="6" id="KW-1185">Reference proteome</keyword>
<dbReference type="PRINTS" id="PR00420">
    <property type="entry name" value="RNGMNOXGNASE"/>
</dbReference>
<sequence>MEPSEEILIVGAGVAGLATALALHRLGLRSTLLESSSNLRVSGYGILTWTNAWRALDALGVGNHLRERHLLLQEMQAVSTVSGLVTSTASFMEKGKNGNHEVRCLIRKVLLETLAKDLPQGTIKYSSKVVHIEDAECFKLVHLANGHIIKAKVLIGCDGVNSVVAKWLKLQRPVHTQRAAVRGIVQFPDGHGLEPNVLQHYGSGIRHGYVPCDEKSVYWFMTYMTSEKMDKEMENDGAKMKEFVLNNLGNVSTKSKTLVEKTELENMTAAPLKMRSPWDMLLKNISKDNVCIAGDALHPMTPDIGQGGCSALEDAIVVARCLGEALTKRVDEETRKDKEDVHKRIKDGLEKYAGERRWRSFMLITTAYLVGKTQQTSGSLIRFLREKFLSGILLQALLRTADFDCGNLSHI</sequence>
<dbReference type="PANTHER" id="PTHR45934:SF28">
    <property type="entry name" value="OS03G0153100 PROTEIN"/>
    <property type="match status" value="1"/>
</dbReference>
<dbReference type="InterPro" id="IPR002938">
    <property type="entry name" value="FAD-bd"/>
</dbReference>
<dbReference type="PANTHER" id="PTHR45934">
    <property type="entry name" value="FAD/NAD(P)-BINDING OXIDOREDUCTASE FAMILY PROTEIN"/>
    <property type="match status" value="1"/>
</dbReference>
<protein>
    <recommendedName>
        <fullName evidence="4">FAD-binding domain-containing protein</fullName>
    </recommendedName>
</protein>
<dbReference type="OrthoDB" id="655030at2759"/>
<comment type="caution">
    <text evidence="5">The sequence shown here is derived from an EMBL/GenBank/DDBJ whole genome shotgun (WGS) entry which is preliminary data.</text>
</comment>
<dbReference type="GO" id="GO:0004497">
    <property type="term" value="F:monooxygenase activity"/>
    <property type="evidence" value="ECO:0007669"/>
    <property type="project" value="UniProtKB-KW"/>
</dbReference>
<keyword evidence="2" id="KW-0503">Monooxygenase</keyword>
<accession>A0A9Q1JRJ3</accession>
<proteinExistence type="inferred from homology"/>
<dbReference type="Gene3D" id="3.50.50.60">
    <property type="entry name" value="FAD/NAD(P)-binding domain"/>
    <property type="match status" value="1"/>
</dbReference>
<gene>
    <name evidence="5" type="ORF">Cgig2_028043</name>
</gene>
<reference evidence="5" key="1">
    <citation type="submission" date="2022-04" db="EMBL/GenBank/DDBJ databases">
        <title>Carnegiea gigantea Genome sequencing and assembly v2.</title>
        <authorList>
            <person name="Copetti D."/>
            <person name="Sanderson M.J."/>
            <person name="Burquez A."/>
            <person name="Wojciechowski M.F."/>
        </authorList>
    </citation>
    <scope>NUCLEOTIDE SEQUENCE</scope>
    <source>
        <strain evidence="5">SGP5-SGP5p</strain>
        <tissue evidence="5">Aerial part</tissue>
    </source>
</reference>
<evidence type="ECO:0000256" key="1">
    <source>
        <dbReference type="ARBA" id="ARBA00023002"/>
    </source>
</evidence>
<keyword evidence="1" id="KW-0560">Oxidoreductase</keyword>
<dbReference type="Proteomes" id="UP001153076">
    <property type="component" value="Unassembled WGS sequence"/>
</dbReference>
<evidence type="ECO:0000259" key="4">
    <source>
        <dbReference type="Pfam" id="PF01494"/>
    </source>
</evidence>
<dbReference type="InterPro" id="IPR044560">
    <property type="entry name" value="MOase"/>
</dbReference>
<dbReference type="Pfam" id="PF01494">
    <property type="entry name" value="FAD_binding_3"/>
    <property type="match status" value="1"/>
</dbReference>
<dbReference type="InterPro" id="IPR036188">
    <property type="entry name" value="FAD/NAD-bd_sf"/>
</dbReference>
<dbReference type="GO" id="GO:0071949">
    <property type="term" value="F:FAD binding"/>
    <property type="evidence" value="ECO:0007669"/>
    <property type="project" value="InterPro"/>
</dbReference>
<evidence type="ECO:0000313" key="5">
    <source>
        <dbReference type="EMBL" id="KAJ8429699.1"/>
    </source>
</evidence>
<evidence type="ECO:0000256" key="3">
    <source>
        <dbReference type="ARBA" id="ARBA00024018"/>
    </source>
</evidence>